<dbReference type="EMBL" id="FJUW01000045">
    <property type="protein sequence ID" value="CZT08030.1"/>
    <property type="molecule type" value="Genomic_DNA"/>
</dbReference>
<comment type="caution">
    <text evidence="2">The sequence shown here is derived from an EMBL/GenBank/DDBJ whole genome shotgun (WGS) entry which is preliminary data.</text>
</comment>
<feature type="compositionally biased region" description="Low complexity" evidence="1">
    <location>
        <begin position="9"/>
        <end position="20"/>
    </location>
</feature>
<proteinExistence type="predicted"/>
<protein>
    <submittedName>
        <fullName evidence="2">Uncharacterized protein</fullName>
    </submittedName>
</protein>
<gene>
    <name evidence="2" type="ORF">RCO7_09602</name>
</gene>
<dbReference type="InParanoid" id="A0A1E1LBV8"/>
<dbReference type="AlphaFoldDB" id="A0A1E1LBV8"/>
<accession>A0A1E1LBV8</accession>
<feature type="compositionally biased region" description="Polar residues" evidence="1">
    <location>
        <begin position="60"/>
        <end position="69"/>
    </location>
</feature>
<organism evidence="2 3">
    <name type="scientific">Rhynchosporium graminicola</name>
    <dbReference type="NCBI Taxonomy" id="2792576"/>
    <lineage>
        <taxon>Eukaryota</taxon>
        <taxon>Fungi</taxon>
        <taxon>Dikarya</taxon>
        <taxon>Ascomycota</taxon>
        <taxon>Pezizomycotina</taxon>
        <taxon>Leotiomycetes</taxon>
        <taxon>Helotiales</taxon>
        <taxon>Ploettnerulaceae</taxon>
        <taxon>Rhynchosporium</taxon>
    </lineage>
</organism>
<name>A0A1E1LBV8_9HELO</name>
<feature type="region of interest" description="Disordered" evidence="1">
    <location>
        <begin position="38"/>
        <end position="99"/>
    </location>
</feature>
<evidence type="ECO:0000256" key="1">
    <source>
        <dbReference type="SAM" id="MobiDB-lite"/>
    </source>
</evidence>
<keyword evidence="3" id="KW-1185">Reference proteome</keyword>
<feature type="compositionally biased region" description="Basic and acidic residues" evidence="1">
    <location>
        <begin position="75"/>
        <end position="99"/>
    </location>
</feature>
<evidence type="ECO:0000313" key="2">
    <source>
        <dbReference type="EMBL" id="CZT08030.1"/>
    </source>
</evidence>
<feature type="compositionally biased region" description="Basic and acidic residues" evidence="1">
    <location>
        <begin position="42"/>
        <end position="59"/>
    </location>
</feature>
<dbReference type="Proteomes" id="UP000178129">
    <property type="component" value="Unassembled WGS sequence"/>
</dbReference>
<evidence type="ECO:0000313" key="3">
    <source>
        <dbReference type="Proteomes" id="UP000178129"/>
    </source>
</evidence>
<reference evidence="3" key="1">
    <citation type="submission" date="2016-03" db="EMBL/GenBank/DDBJ databases">
        <authorList>
            <person name="Ploux O."/>
        </authorList>
    </citation>
    <scope>NUCLEOTIDE SEQUENCE [LARGE SCALE GENOMIC DNA]</scope>
    <source>
        <strain evidence="3">UK7</strain>
    </source>
</reference>
<sequence length="99" mass="10778">MPSHQVDGARAPSSSQSAFQPPAWITYLSAQGISIHGTTLTEDPHTTWRRQELAHHEGKSTSSWSSGPQAISAERATRLRNGEAKPVDLKRDGAEKSLM</sequence>
<feature type="region of interest" description="Disordered" evidence="1">
    <location>
        <begin position="1"/>
        <end position="20"/>
    </location>
</feature>